<feature type="compositionally biased region" description="Basic and acidic residues" evidence="1">
    <location>
        <begin position="118"/>
        <end position="131"/>
    </location>
</feature>
<accession>A0A5B7API1</accession>
<sequence>MRLSLLVSLLLLSVLISEAQGIRLKKGFVSAGHHKIHEGTLIKTSNGGVGEVILCKDGHCSGNIRKLMTKITSRTTITTSKNDKNGGTKADPISKGKSSSSEELGREEEKFSVNSSPDSEHREATPEHYPDILDIAGMDYSSARRKPPIHN</sequence>
<gene>
    <name evidence="3" type="ORF">Din_028008</name>
</gene>
<dbReference type="Pfam" id="PF21529">
    <property type="entry name" value="GLV1-2"/>
    <property type="match status" value="1"/>
</dbReference>
<dbReference type="AlphaFoldDB" id="A0A5B7API1"/>
<feature type="signal peptide" evidence="2">
    <location>
        <begin position="1"/>
        <end position="21"/>
    </location>
</feature>
<dbReference type="PANTHER" id="PTHR33743">
    <property type="entry name" value="PROTEIN GOLVEN 6-RELATED"/>
    <property type="match status" value="1"/>
</dbReference>
<dbReference type="EMBL" id="GHES01028008">
    <property type="protein sequence ID" value="MPA58567.1"/>
    <property type="molecule type" value="Transcribed_RNA"/>
</dbReference>
<organism evidence="3">
    <name type="scientific">Davidia involucrata</name>
    <name type="common">Dove tree</name>
    <dbReference type="NCBI Taxonomy" id="16924"/>
    <lineage>
        <taxon>Eukaryota</taxon>
        <taxon>Viridiplantae</taxon>
        <taxon>Streptophyta</taxon>
        <taxon>Embryophyta</taxon>
        <taxon>Tracheophyta</taxon>
        <taxon>Spermatophyta</taxon>
        <taxon>Magnoliopsida</taxon>
        <taxon>eudicotyledons</taxon>
        <taxon>Gunneridae</taxon>
        <taxon>Pentapetalae</taxon>
        <taxon>asterids</taxon>
        <taxon>Cornales</taxon>
        <taxon>Nyssaceae</taxon>
        <taxon>Davidia</taxon>
    </lineage>
</organism>
<dbReference type="PANTHER" id="PTHR33743:SF19">
    <property type="entry name" value="PROTEIN GOLVEN 6"/>
    <property type="match status" value="1"/>
</dbReference>
<evidence type="ECO:0000256" key="1">
    <source>
        <dbReference type="SAM" id="MobiDB-lite"/>
    </source>
</evidence>
<evidence type="ECO:0000256" key="2">
    <source>
        <dbReference type="SAM" id="SignalP"/>
    </source>
</evidence>
<feature type="region of interest" description="Disordered" evidence="1">
    <location>
        <begin position="74"/>
        <end position="151"/>
    </location>
</feature>
<evidence type="ECO:0000313" key="3">
    <source>
        <dbReference type="EMBL" id="MPA58567.1"/>
    </source>
</evidence>
<keyword evidence="2" id="KW-0732">Signal</keyword>
<name>A0A5B7API1_DAVIN</name>
<dbReference type="InterPro" id="IPR049306">
    <property type="entry name" value="GLV1-2"/>
</dbReference>
<reference evidence="3" key="1">
    <citation type="submission" date="2019-08" db="EMBL/GenBank/DDBJ databases">
        <title>Reference gene set and small RNA set construction with multiple tissues from Davidia involucrata Baill.</title>
        <authorList>
            <person name="Yang H."/>
            <person name="Zhou C."/>
            <person name="Li G."/>
            <person name="Wang J."/>
            <person name="Gao P."/>
            <person name="Wang M."/>
            <person name="Wang R."/>
            <person name="Zhao Y."/>
        </authorList>
    </citation>
    <scope>NUCLEOTIDE SEQUENCE</scope>
    <source>
        <tissue evidence="3">Mixed with DoveR01_LX</tissue>
    </source>
</reference>
<proteinExistence type="predicted"/>
<feature type="chain" id="PRO_5022779921" evidence="2">
    <location>
        <begin position="22"/>
        <end position="151"/>
    </location>
</feature>
<protein>
    <submittedName>
        <fullName evidence="3">Uncharacterized protein</fullName>
    </submittedName>
</protein>